<protein>
    <submittedName>
        <fullName evidence="3">SDR family oxidoreductase</fullName>
    </submittedName>
</protein>
<dbReference type="RefSeq" id="WP_386195133.1">
    <property type="nucleotide sequence ID" value="NZ_JBHSBC010000041.1"/>
</dbReference>
<keyword evidence="2" id="KW-0560">Oxidoreductase</keyword>
<accession>A0ABV8FCT5</accession>
<dbReference type="InterPro" id="IPR051122">
    <property type="entry name" value="SDR_DHRS6-like"/>
</dbReference>
<comment type="similarity">
    <text evidence="1">Belongs to the short-chain dehydrogenases/reductases (SDR) family.</text>
</comment>
<organism evidence="3 4">
    <name type="scientific">Streptosporangium jomthongense</name>
    <dbReference type="NCBI Taxonomy" id="1193683"/>
    <lineage>
        <taxon>Bacteria</taxon>
        <taxon>Bacillati</taxon>
        <taxon>Actinomycetota</taxon>
        <taxon>Actinomycetes</taxon>
        <taxon>Streptosporangiales</taxon>
        <taxon>Streptosporangiaceae</taxon>
        <taxon>Streptosporangium</taxon>
    </lineage>
</organism>
<sequence>MLTSLDKSWGLVLGVSSGIGRACALAMAQQGMNVVGVHFDTAAMDESVTQLREKLSSYGVRVHFHNANAARKTVRQEIVAGLAELTDGAGLRVLLHSLAFGTLVRYLPAEEGTAGISGPQLEMTMDVMANSLVYWVQDLAAADLLPPGAKVFAMTSAGAVQHLPSYGAVSAAKCALEAHVRQLACELAPRGVAVNALRAGVTLTPALRRIPEHHEFSRNSARNNPHHRLTVPEDVAEAVVLLSSTTTSWITGNTIGVDGAELLAAGSSWAGGESGS</sequence>
<comment type="caution">
    <text evidence="3">The sequence shown here is derived from an EMBL/GenBank/DDBJ whole genome shotgun (WGS) entry which is preliminary data.</text>
</comment>
<dbReference type="InterPro" id="IPR036291">
    <property type="entry name" value="NAD(P)-bd_dom_sf"/>
</dbReference>
<dbReference type="CDD" id="cd05233">
    <property type="entry name" value="SDR_c"/>
    <property type="match status" value="1"/>
</dbReference>
<name>A0ABV8FCT5_9ACTN</name>
<evidence type="ECO:0000256" key="1">
    <source>
        <dbReference type="ARBA" id="ARBA00006484"/>
    </source>
</evidence>
<dbReference type="Proteomes" id="UP001595698">
    <property type="component" value="Unassembled WGS sequence"/>
</dbReference>
<gene>
    <name evidence="3" type="ORF">ACFOYY_33670</name>
</gene>
<evidence type="ECO:0000313" key="4">
    <source>
        <dbReference type="Proteomes" id="UP001595698"/>
    </source>
</evidence>
<keyword evidence="4" id="KW-1185">Reference proteome</keyword>
<dbReference type="Gene3D" id="3.40.50.720">
    <property type="entry name" value="NAD(P)-binding Rossmann-like Domain"/>
    <property type="match status" value="2"/>
</dbReference>
<proteinExistence type="inferred from homology"/>
<dbReference type="PANTHER" id="PTHR43477:SF1">
    <property type="entry name" value="DIHYDROANTICAPSIN 7-DEHYDROGENASE"/>
    <property type="match status" value="1"/>
</dbReference>
<dbReference type="InterPro" id="IPR002347">
    <property type="entry name" value="SDR_fam"/>
</dbReference>
<dbReference type="Pfam" id="PF13561">
    <property type="entry name" value="adh_short_C2"/>
    <property type="match status" value="1"/>
</dbReference>
<dbReference type="PANTHER" id="PTHR43477">
    <property type="entry name" value="DIHYDROANTICAPSIN 7-DEHYDROGENASE"/>
    <property type="match status" value="1"/>
</dbReference>
<reference evidence="4" key="1">
    <citation type="journal article" date="2019" name="Int. J. Syst. Evol. Microbiol.">
        <title>The Global Catalogue of Microorganisms (GCM) 10K type strain sequencing project: providing services to taxonomists for standard genome sequencing and annotation.</title>
        <authorList>
            <consortium name="The Broad Institute Genomics Platform"/>
            <consortium name="The Broad Institute Genome Sequencing Center for Infectious Disease"/>
            <person name="Wu L."/>
            <person name="Ma J."/>
        </authorList>
    </citation>
    <scope>NUCLEOTIDE SEQUENCE [LARGE SCALE GENOMIC DNA]</scope>
    <source>
        <strain evidence="4">TBRC 7912</strain>
    </source>
</reference>
<dbReference type="SUPFAM" id="SSF51735">
    <property type="entry name" value="NAD(P)-binding Rossmann-fold domains"/>
    <property type="match status" value="1"/>
</dbReference>
<evidence type="ECO:0000256" key="2">
    <source>
        <dbReference type="ARBA" id="ARBA00023002"/>
    </source>
</evidence>
<dbReference type="PRINTS" id="PR00081">
    <property type="entry name" value="GDHRDH"/>
</dbReference>
<dbReference type="EMBL" id="JBHSBC010000041">
    <property type="protein sequence ID" value="MFC3985118.1"/>
    <property type="molecule type" value="Genomic_DNA"/>
</dbReference>
<evidence type="ECO:0000313" key="3">
    <source>
        <dbReference type="EMBL" id="MFC3985118.1"/>
    </source>
</evidence>